<evidence type="ECO:0000256" key="7">
    <source>
        <dbReference type="SAM" id="MobiDB-lite"/>
    </source>
</evidence>
<dbReference type="STRING" id="5217.A0A4Q1BN57"/>
<dbReference type="SMART" id="SM00360">
    <property type="entry name" value="RRM"/>
    <property type="match status" value="1"/>
</dbReference>
<reference evidence="9 10" key="1">
    <citation type="submission" date="2016-06" db="EMBL/GenBank/DDBJ databases">
        <title>Evolution of pathogenesis and genome organization in the Tremellales.</title>
        <authorList>
            <person name="Cuomo C."/>
            <person name="Litvintseva A."/>
            <person name="Heitman J."/>
            <person name="Chen Y."/>
            <person name="Sun S."/>
            <person name="Springer D."/>
            <person name="Dromer F."/>
            <person name="Young S."/>
            <person name="Zeng Q."/>
            <person name="Chapman S."/>
            <person name="Gujja S."/>
            <person name="Saif S."/>
            <person name="Birren B."/>
        </authorList>
    </citation>
    <scope>NUCLEOTIDE SEQUENCE [LARGE SCALE GENOMIC DNA]</scope>
    <source>
        <strain evidence="9 10">ATCC 28783</strain>
    </source>
</reference>
<dbReference type="InterPro" id="IPR035979">
    <property type="entry name" value="RBD_domain_sf"/>
</dbReference>
<feature type="domain" description="RRM" evidence="8">
    <location>
        <begin position="4"/>
        <end position="74"/>
    </location>
</feature>
<evidence type="ECO:0000256" key="1">
    <source>
        <dbReference type="ARBA" id="ARBA00004123"/>
    </source>
</evidence>
<organism evidence="9 10">
    <name type="scientific">Tremella mesenterica</name>
    <name type="common">Jelly fungus</name>
    <dbReference type="NCBI Taxonomy" id="5217"/>
    <lineage>
        <taxon>Eukaryota</taxon>
        <taxon>Fungi</taxon>
        <taxon>Dikarya</taxon>
        <taxon>Basidiomycota</taxon>
        <taxon>Agaricomycotina</taxon>
        <taxon>Tremellomycetes</taxon>
        <taxon>Tremellales</taxon>
        <taxon>Tremellaceae</taxon>
        <taxon>Tremella</taxon>
    </lineage>
</organism>
<keyword evidence="5" id="KW-0539">Nucleus</keyword>
<dbReference type="GO" id="GO:0005737">
    <property type="term" value="C:cytoplasm"/>
    <property type="evidence" value="ECO:0007669"/>
    <property type="project" value="TreeGrafter"/>
</dbReference>
<dbReference type="PROSITE" id="PS50102">
    <property type="entry name" value="RRM"/>
    <property type="match status" value="1"/>
</dbReference>
<keyword evidence="2" id="KW-0507">mRNA processing</keyword>
<dbReference type="SUPFAM" id="SSF54928">
    <property type="entry name" value="RNA-binding domain, RBD"/>
    <property type="match status" value="1"/>
</dbReference>
<dbReference type="GO" id="GO:0005634">
    <property type="term" value="C:nucleus"/>
    <property type="evidence" value="ECO:0007669"/>
    <property type="project" value="UniProtKB-SubCell"/>
</dbReference>
<evidence type="ECO:0000256" key="4">
    <source>
        <dbReference type="ARBA" id="ARBA00022884"/>
    </source>
</evidence>
<dbReference type="PANTHER" id="PTHR23003:SF62">
    <property type="entry name" value="SERINE_ARGININE (SR)-TYPE SHUTTLING MRNA BINDING PROTEIN NPL3"/>
    <property type="match status" value="1"/>
</dbReference>
<dbReference type="InterPro" id="IPR012677">
    <property type="entry name" value="Nucleotide-bd_a/b_plait_sf"/>
</dbReference>
<keyword evidence="10" id="KW-1185">Reference proteome</keyword>
<dbReference type="GO" id="GO:0003729">
    <property type="term" value="F:mRNA binding"/>
    <property type="evidence" value="ECO:0007669"/>
    <property type="project" value="TreeGrafter"/>
</dbReference>
<comment type="subcellular location">
    <subcellularLocation>
        <location evidence="1">Nucleus</location>
    </subcellularLocation>
</comment>
<comment type="caution">
    <text evidence="9">The sequence shown here is derived from an EMBL/GenBank/DDBJ whole genome shotgun (WGS) entry which is preliminary data.</text>
</comment>
<evidence type="ECO:0000256" key="2">
    <source>
        <dbReference type="ARBA" id="ARBA00022664"/>
    </source>
</evidence>
<dbReference type="Proteomes" id="UP000289152">
    <property type="component" value="Unassembled WGS sequence"/>
</dbReference>
<dbReference type="EMBL" id="SDIL01000035">
    <property type="protein sequence ID" value="RXK39190.1"/>
    <property type="molecule type" value="Genomic_DNA"/>
</dbReference>
<evidence type="ECO:0000313" key="9">
    <source>
        <dbReference type="EMBL" id="RXK39190.1"/>
    </source>
</evidence>
<evidence type="ECO:0000259" key="8">
    <source>
        <dbReference type="PROSITE" id="PS50102"/>
    </source>
</evidence>
<dbReference type="GO" id="GO:0006397">
    <property type="term" value="P:mRNA processing"/>
    <property type="evidence" value="ECO:0007669"/>
    <property type="project" value="UniProtKB-KW"/>
</dbReference>
<accession>A0A4Q1BN57</accession>
<protein>
    <recommendedName>
        <fullName evidence="8">RRM domain-containing protein</fullName>
    </recommendedName>
</protein>
<dbReference type="OrthoDB" id="1099063at2759"/>
<dbReference type="InterPro" id="IPR000504">
    <property type="entry name" value="RRM_dom"/>
</dbReference>
<evidence type="ECO:0000256" key="3">
    <source>
        <dbReference type="ARBA" id="ARBA00022737"/>
    </source>
</evidence>
<feature type="region of interest" description="Disordered" evidence="7">
    <location>
        <begin position="79"/>
        <end position="103"/>
    </location>
</feature>
<dbReference type="Pfam" id="PF00076">
    <property type="entry name" value="RRM_1"/>
    <property type="match status" value="1"/>
</dbReference>
<dbReference type="AlphaFoldDB" id="A0A4Q1BN57"/>
<proteinExistence type="predicted"/>
<dbReference type="InParanoid" id="A0A4Q1BN57"/>
<evidence type="ECO:0000256" key="5">
    <source>
        <dbReference type="ARBA" id="ARBA00023242"/>
    </source>
</evidence>
<sequence>MSNRRVYIGHLPPNVTKTDVEDVFKGLGPILDVRILGNYGFVEFESSRDAEDALRDYNGVSLLGENIIVEAPRERRRDAYGPGVGGYRGGDAPPRGPPRRGVRINVVGIPGSTSWQVG</sequence>
<evidence type="ECO:0000256" key="6">
    <source>
        <dbReference type="PROSITE-ProRule" id="PRU00176"/>
    </source>
</evidence>
<keyword evidence="4 6" id="KW-0694">RNA-binding</keyword>
<evidence type="ECO:0000313" key="10">
    <source>
        <dbReference type="Proteomes" id="UP000289152"/>
    </source>
</evidence>
<gene>
    <name evidence="9" type="ORF">M231_03547</name>
</gene>
<dbReference type="InterPro" id="IPR050374">
    <property type="entry name" value="RRT5_SRSF_SR"/>
</dbReference>
<name>A0A4Q1BN57_TREME</name>
<dbReference type="Gene3D" id="3.30.70.330">
    <property type="match status" value="1"/>
</dbReference>
<keyword evidence="3" id="KW-0677">Repeat</keyword>
<dbReference type="VEuPathDB" id="FungiDB:TREMEDRAFT_56308"/>
<dbReference type="PANTHER" id="PTHR23003">
    <property type="entry name" value="RNA RECOGNITION MOTIF RRM DOMAIN CONTAINING PROTEIN"/>
    <property type="match status" value="1"/>
</dbReference>